<dbReference type="Gramene" id="mRNA:HanXRQr2_Chr17g0827671">
    <property type="protein sequence ID" value="mRNA:HanXRQr2_Chr17g0827671"/>
    <property type="gene ID" value="HanXRQr2_Chr17g0827671"/>
</dbReference>
<dbReference type="EMBL" id="CM007906">
    <property type="protein sequence ID" value="OTF87955.1"/>
    <property type="molecule type" value="Genomic_DNA"/>
</dbReference>
<name>A0A251RU55_HELAN</name>
<reference evidence="1 3" key="1">
    <citation type="journal article" date="2017" name="Nature">
        <title>The sunflower genome provides insights into oil metabolism, flowering and Asterid evolution.</title>
        <authorList>
            <person name="Badouin H."/>
            <person name="Gouzy J."/>
            <person name="Grassa C.J."/>
            <person name="Murat F."/>
            <person name="Staton S.E."/>
            <person name="Cottret L."/>
            <person name="Lelandais-Briere C."/>
            <person name="Owens G.L."/>
            <person name="Carrere S."/>
            <person name="Mayjonade B."/>
            <person name="Legrand L."/>
            <person name="Gill N."/>
            <person name="Kane N.C."/>
            <person name="Bowers J.E."/>
            <person name="Hubner S."/>
            <person name="Bellec A."/>
            <person name="Berard A."/>
            <person name="Berges H."/>
            <person name="Blanchet N."/>
            <person name="Boniface M.C."/>
            <person name="Brunel D."/>
            <person name="Catrice O."/>
            <person name="Chaidir N."/>
            <person name="Claudel C."/>
            <person name="Donnadieu C."/>
            <person name="Faraut T."/>
            <person name="Fievet G."/>
            <person name="Helmstetter N."/>
            <person name="King M."/>
            <person name="Knapp S.J."/>
            <person name="Lai Z."/>
            <person name="Le Paslier M.C."/>
            <person name="Lippi Y."/>
            <person name="Lorenzon L."/>
            <person name="Mandel J.R."/>
            <person name="Marage G."/>
            <person name="Marchand G."/>
            <person name="Marquand E."/>
            <person name="Bret-Mestries E."/>
            <person name="Morien E."/>
            <person name="Nambeesan S."/>
            <person name="Nguyen T."/>
            <person name="Pegot-Espagnet P."/>
            <person name="Pouilly N."/>
            <person name="Raftis F."/>
            <person name="Sallet E."/>
            <person name="Schiex T."/>
            <person name="Thomas J."/>
            <person name="Vandecasteele C."/>
            <person name="Vares D."/>
            <person name="Vear F."/>
            <person name="Vautrin S."/>
            <person name="Crespi M."/>
            <person name="Mangin B."/>
            <person name="Burke J.M."/>
            <person name="Salse J."/>
            <person name="Munos S."/>
            <person name="Vincourt P."/>
            <person name="Rieseberg L.H."/>
            <person name="Langlade N.B."/>
        </authorList>
    </citation>
    <scope>NUCLEOTIDE SEQUENCE [LARGE SCALE GENOMIC DNA]</scope>
    <source>
        <strain evidence="3">cv. SF193</strain>
        <tissue evidence="1">Leaves</tissue>
    </source>
</reference>
<organism evidence="2 3">
    <name type="scientific">Helianthus annuus</name>
    <name type="common">Common sunflower</name>
    <dbReference type="NCBI Taxonomy" id="4232"/>
    <lineage>
        <taxon>Eukaryota</taxon>
        <taxon>Viridiplantae</taxon>
        <taxon>Streptophyta</taxon>
        <taxon>Embryophyta</taxon>
        <taxon>Tracheophyta</taxon>
        <taxon>Spermatophyta</taxon>
        <taxon>Magnoliopsida</taxon>
        <taxon>eudicotyledons</taxon>
        <taxon>Gunneridae</taxon>
        <taxon>Pentapetalae</taxon>
        <taxon>asterids</taxon>
        <taxon>campanulids</taxon>
        <taxon>Asterales</taxon>
        <taxon>Asteraceae</taxon>
        <taxon>Asteroideae</taxon>
        <taxon>Heliantheae alliance</taxon>
        <taxon>Heliantheae</taxon>
        <taxon>Helianthus</taxon>
    </lineage>
</organism>
<accession>A0A251RU55</accession>
<sequence length="70" mass="8280">MVHSIYTANRVSSSSTHFIHDLGFLQLHSFCLSFIIASLRISNRHQQVIFLIFKCRLHQDLKKRGGRRRR</sequence>
<evidence type="ECO:0000313" key="1">
    <source>
        <dbReference type="EMBL" id="KAF5757517.1"/>
    </source>
</evidence>
<keyword evidence="3" id="KW-1185">Reference proteome</keyword>
<dbReference type="InParanoid" id="A0A251RU55"/>
<reference evidence="1" key="3">
    <citation type="submission" date="2020-06" db="EMBL/GenBank/DDBJ databases">
        <title>Helianthus annuus Genome sequencing and assembly Release 2.</title>
        <authorList>
            <person name="Gouzy J."/>
            <person name="Langlade N."/>
            <person name="Munos S."/>
        </authorList>
    </citation>
    <scope>NUCLEOTIDE SEQUENCE</scope>
    <source>
        <tissue evidence="1">Leaves</tissue>
    </source>
</reference>
<protein>
    <submittedName>
        <fullName evidence="2">Uncharacterized protein</fullName>
    </submittedName>
</protein>
<evidence type="ECO:0000313" key="2">
    <source>
        <dbReference type="EMBL" id="OTF87955.1"/>
    </source>
</evidence>
<gene>
    <name evidence="2" type="ORF">HannXRQ_Chr17g0567661</name>
    <name evidence="1" type="ORF">HanXRQr2_Chr17g0827671</name>
</gene>
<evidence type="ECO:0000313" key="3">
    <source>
        <dbReference type="Proteomes" id="UP000215914"/>
    </source>
</evidence>
<dbReference type="AlphaFoldDB" id="A0A251RU55"/>
<proteinExistence type="predicted"/>
<reference evidence="2" key="2">
    <citation type="submission" date="2017-02" db="EMBL/GenBank/DDBJ databases">
        <title>Sunflower complete genome.</title>
        <authorList>
            <person name="Langlade N."/>
            <person name="Munos S."/>
        </authorList>
    </citation>
    <scope>NUCLEOTIDE SEQUENCE [LARGE SCALE GENOMIC DNA]</scope>
    <source>
        <tissue evidence="2">Leaves</tissue>
    </source>
</reference>
<dbReference type="EMBL" id="MNCJ02000332">
    <property type="protein sequence ID" value="KAF5757517.1"/>
    <property type="molecule type" value="Genomic_DNA"/>
</dbReference>
<dbReference type="Proteomes" id="UP000215914">
    <property type="component" value="Chromosome 17"/>
</dbReference>